<evidence type="ECO:0000313" key="2">
    <source>
        <dbReference type="Proteomes" id="UP001652625"/>
    </source>
</evidence>
<dbReference type="Pfam" id="PF10639">
    <property type="entry name" value="TMEM234"/>
    <property type="match status" value="1"/>
</dbReference>
<reference evidence="3" key="1">
    <citation type="submission" date="2025-08" db="UniProtKB">
        <authorList>
            <consortium name="RefSeq"/>
        </authorList>
    </citation>
    <scope>IDENTIFICATION</scope>
</reference>
<keyword evidence="2" id="KW-1185">Reference proteome</keyword>
<dbReference type="RefSeq" id="XP_065669472.1">
    <property type="nucleotide sequence ID" value="XM_065813400.1"/>
</dbReference>
<dbReference type="PANTHER" id="PTHR22896">
    <property type="entry name" value="CDK5 AND ABL1 ENZYME SUBSTRATE 1"/>
    <property type="match status" value="1"/>
</dbReference>
<dbReference type="SUPFAM" id="SSF47954">
    <property type="entry name" value="Cyclin-like"/>
    <property type="match status" value="1"/>
</dbReference>
<proteinExistence type="predicted"/>
<evidence type="ECO:0000313" key="3">
    <source>
        <dbReference type="RefSeq" id="XP_065669472.1"/>
    </source>
</evidence>
<dbReference type="Proteomes" id="UP001652625">
    <property type="component" value="Chromosome 12"/>
</dbReference>
<dbReference type="InterPro" id="IPR012388">
    <property type="entry name" value="CABLES1/2"/>
</dbReference>
<accession>A0ABM4D5A1</accession>
<dbReference type="PANTHER" id="PTHR22896:SF0">
    <property type="entry name" value="CYCLIN N-TERMINAL DOMAIN-CONTAINING PROTEIN"/>
    <property type="match status" value="1"/>
</dbReference>
<dbReference type="Pfam" id="PF00134">
    <property type="entry name" value="Cyclin_N"/>
    <property type="match status" value="1"/>
</dbReference>
<feature type="domain" description="Cyclin N-terminal" evidence="1">
    <location>
        <begin position="316"/>
        <end position="445"/>
    </location>
</feature>
<dbReference type="Gene3D" id="1.10.472.10">
    <property type="entry name" value="Cyclin-like"/>
    <property type="match status" value="1"/>
</dbReference>
<organism evidence="2 3">
    <name type="scientific">Hydra vulgaris</name>
    <name type="common">Hydra</name>
    <name type="synonym">Hydra attenuata</name>
    <dbReference type="NCBI Taxonomy" id="6087"/>
    <lineage>
        <taxon>Eukaryota</taxon>
        <taxon>Metazoa</taxon>
        <taxon>Cnidaria</taxon>
        <taxon>Hydrozoa</taxon>
        <taxon>Hydroidolina</taxon>
        <taxon>Anthoathecata</taxon>
        <taxon>Aplanulata</taxon>
        <taxon>Hydridae</taxon>
        <taxon>Hydra</taxon>
    </lineage>
</organism>
<gene>
    <name evidence="3" type="primary">LOC101235082</name>
</gene>
<dbReference type="InterPro" id="IPR036915">
    <property type="entry name" value="Cyclin-like_sf"/>
</dbReference>
<dbReference type="InterPro" id="IPR018908">
    <property type="entry name" value="TMEM234"/>
</dbReference>
<protein>
    <submittedName>
        <fullName evidence="3">CDK5 and ABL1 enzyme substrate 1 isoform X4</fullName>
    </submittedName>
</protein>
<dbReference type="CDD" id="cd20556">
    <property type="entry name" value="CYCLIN_CABLES"/>
    <property type="match status" value="1"/>
</dbReference>
<name>A0ABM4D5A1_HYDVU</name>
<dbReference type="InterPro" id="IPR006671">
    <property type="entry name" value="Cyclin_N"/>
</dbReference>
<evidence type="ECO:0000259" key="1">
    <source>
        <dbReference type="Pfam" id="PF00134"/>
    </source>
</evidence>
<dbReference type="GeneID" id="101235082"/>
<sequence length="462" mass="52319">MDVAIIKMVTVAFLWGVTNPFLRKGSLQTNNSELTCFPCSYLKRLVLFLNWRCLLPFALNQCGSIIYMITLGSLHLSITVPVVNGLTLLITVWTAEVCSSKAPLLVSSEDYPVSLHSSEFFNPNISIDAANLISASPFLNAENVVSHKALMCNSTSALYLNSDAKIIGSKSELDTRTHSKQNLLHHIAVLNSYNQQRNTTRKRIILLQHKIPCQILSIIPYIKKVSSNEKRLTTTSTVTLIDDISFNGNPVSFSHLLVPEGWRLKGIPPEMFSEYGYLHDHINPPLFYDPLKLDDPELILGKHRTVLNLPSCLVSIIQFAKPSELKKDINERFRERFPQVTITLTKLRSLKSEIIEIGKKCNLELSVIAYSFVYFEKVILKSRVTKHNRKYIAGSCLLLALKFQAEVQSKDIKHHIENIAEQFRLNARDLLACEVQVLILLEFALMLPLHETLPICKRLELL</sequence>